<evidence type="ECO:0000256" key="4">
    <source>
        <dbReference type="ARBA" id="ARBA00022898"/>
    </source>
</evidence>
<dbReference type="Pfam" id="PF01276">
    <property type="entry name" value="OKR_DC_1"/>
    <property type="match status" value="1"/>
</dbReference>
<dbReference type="eggNOG" id="COG1982">
    <property type="taxonomic scope" value="Bacteria"/>
</dbReference>
<organism evidence="8 9">
    <name type="scientific">Carnobacterium divergens DSM 20623</name>
    <dbReference type="NCBI Taxonomy" id="1449336"/>
    <lineage>
        <taxon>Bacteria</taxon>
        <taxon>Bacillati</taxon>
        <taxon>Bacillota</taxon>
        <taxon>Bacilli</taxon>
        <taxon>Lactobacillales</taxon>
        <taxon>Carnobacteriaceae</taxon>
        <taxon>Carnobacterium</taxon>
    </lineage>
</organism>
<dbReference type="InterPro" id="IPR015421">
    <property type="entry name" value="PyrdxlP-dep_Trfase_major"/>
</dbReference>
<dbReference type="SUPFAM" id="SSF55904">
    <property type="entry name" value="Ornithine decarboxylase C-terminal domain"/>
    <property type="match status" value="1"/>
</dbReference>
<comment type="caution">
    <text evidence="8">The sequence shown here is derived from an EMBL/GenBank/DDBJ whole genome shotgun (WGS) entry which is preliminary data.</text>
</comment>
<comment type="cofactor">
    <cofactor evidence="1">
        <name>pyridoxal 5'-phosphate</name>
        <dbReference type="ChEBI" id="CHEBI:597326"/>
    </cofactor>
</comment>
<dbReference type="Pfam" id="PF03711">
    <property type="entry name" value="OKR_DC_1_C"/>
    <property type="match status" value="1"/>
</dbReference>
<evidence type="ECO:0000256" key="3">
    <source>
        <dbReference type="ARBA" id="ARBA00022793"/>
    </source>
</evidence>
<reference evidence="8 9" key="1">
    <citation type="journal article" date="2015" name="Genome Announc.">
        <title>Expanding the biotechnology potential of lactobacilli through comparative genomics of 213 strains and associated genera.</title>
        <authorList>
            <person name="Sun Z."/>
            <person name="Harris H.M."/>
            <person name="McCann A."/>
            <person name="Guo C."/>
            <person name="Argimon S."/>
            <person name="Zhang W."/>
            <person name="Yang X."/>
            <person name="Jeffery I.B."/>
            <person name="Cooney J.C."/>
            <person name="Kagawa T.F."/>
            <person name="Liu W."/>
            <person name="Song Y."/>
            <person name="Salvetti E."/>
            <person name="Wrobel A."/>
            <person name="Rasinkangas P."/>
            <person name="Parkhill J."/>
            <person name="Rea M.C."/>
            <person name="O'Sullivan O."/>
            <person name="Ritari J."/>
            <person name="Douillard F.P."/>
            <person name="Paul Ross R."/>
            <person name="Yang R."/>
            <person name="Briner A.E."/>
            <person name="Felis G.E."/>
            <person name="de Vos W.M."/>
            <person name="Barrangou R."/>
            <person name="Klaenhammer T.R."/>
            <person name="Caufield P.W."/>
            <person name="Cui Y."/>
            <person name="Zhang H."/>
            <person name="O'Toole P.W."/>
        </authorList>
    </citation>
    <scope>NUCLEOTIDE SEQUENCE [LARGE SCALE GENOMIC DNA]</scope>
    <source>
        <strain evidence="8 9">DSM 20623</strain>
    </source>
</reference>
<dbReference type="GeneID" id="89589813"/>
<keyword evidence="3" id="KW-0210">Decarboxylase</keyword>
<evidence type="ECO:0000259" key="7">
    <source>
        <dbReference type="Pfam" id="PF03711"/>
    </source>
</evidence>
<evidence type="ECO:0000313" key="8">
    <source>
        <dbReference type="EMBL" id="KRN58056.1"/>
    </source>
</evidence>
<gene>
    <name evidence="8" type="ORF">IV74_GL001315</name>
</gene>
<dbReference type="PANTHER" id="PTHR43277">
    <property type="entry name" value="ARGININE DECARBOXYLASE"/>
    <property type="match status" value="1"/>
</dbReference>
<evidence type="ECO:0000313" key="9">
    <source>
        <dbReference type="Proteomes" id="UP000051658"/>
    </source>
</evidence>
<dbReference type="SUPFAM" id="SSF53383">
    <property type="entry name" value="PLP-dependent transferases"/>
    <property type="match status" value="1"/>
</dbReference>
<feature type="domain" description="Orn/Lys/Arg decarboxylase C-terminal" evidence="7">
    <location>
        <begin position="394"/>
        <end position="447"/>
    </location>
</feature>
<evidence type="ECO:0000256" key="5">
    <source>
        <dbReference type="ARBA" id="ARBA00023239"/>
    </source>
</evidence>
<evidence type="ECO:0000259" key="6">
    <source>
        <dbReference type="Pfam" id="PF01276"/>
    </source>
</evidence>
<dbReference type="PANTHER" id="PTHR43277:SF3">
    <property type="entry name" value="DECARBOXYLASE, PUTATIVE-RELATED"/>
    <property type="match status" value="1"/>
</dbReference>
<dbReference type="Gene3D" id="3.40.640.10">
    <property type="entry name" value="Type I PLP-dependent aspartate aminotransferase-like (Major domain)"/>
    <property type="match status" value="1"/>
</dbReference>
<dbReference type="InterPro" id="IPR015424">
    <property type="entry name" value="PyrdxlP-dep_Trfase"/>
</dbReference>
<proteinExistence type="inferred from homology"/>
<keyword evidence="9" id="KW-1185">Reference proteome</keyword>
<dbReference type="Proteomes" id="UP000051658">
    <property type="component" value="Unassembled WGS sequence"/>
</dbReference>
<dbReference type="InterPro" id="IPR000310">
    <property type="entry name" value="Orn/Lys/Arg_deCO2ase_major_dom"/>
</dbReference>
<accession>A0A0R2HZE5</accession>
<evidence type="ECO:0000256" key="2">
    <source>
        <dbReference type="ARBA" id="ARBA00010671"/>
    </source>
</evidence>
<dbReference type="InterPro" id="IPR052357">
    <property type="entry name" value="Orn_Lys_Arg_decarboxylase-I"/>
</dbReference>
<dbReference type="RefSeq" id="WP_034568160.1">
    <property type="nucleotide sequence ID" value="NZ_JQBS01000001.1"/>
</dbReference>
<name>A0A0R2HZE5_CARDV</name>
<dbReference type="InterPro" id="IPR008286">
    <property type="entry name" value="Prn/Lys/Arg_de-COase_C"/>
</dbReference>
<dbReference type="InterPro" id="IPR036633">
    <property type="entry name" value="Prn/Lys/Arg_de-COase_C_sf"/>
</dbReference>
<feature type="domain" description="Orn/Lys/Arg decarboxylases family 1 pyridoxal-P attachment site" evidence="6">
    <location>
        <begin position="12"/>
        <end position="281"/>
    </location>
</feature>
<dbReference type="EMBL" id="JQBS01000001">
    <property type="protein sequence ID" value="KRN58056.1"/>
    <property type="molecule type" value="Genomic_DNA"/>
</dbReference>
<dbReference type="PATRIC" id="fig|1449336.4.peg.1341"/>
<comment type="similarity">
    <text evidence="2">Belongs to the Orn/Lys/Arg decarboxylase class-I family.</text>
</comment>
<keyword evidence="5" id="KW-0456">Lyase</keyword>
<evidence type="ECO:0000256" key="1">
    <source>
        <dbReference type="ARBA" id="ARBA00001933"/>
    </source>
</evidence>
<keyword evidence="4" id="KW-0663">Pyridoxal phosphate</keyword>
<protein>
    <submittedName>
        <fullName evidence="8">Lysine decarboxylase</fullName>
    </submittedName>
</protein>
<dbReference type="GO" id="GO:0016831">
    <property type="term" value="F:carboxy-lyase activity"/>
    <property type="evidence" value="ECO:0007669"/>
    <property type="project" value="UniProtKB-KW"/>
</dbReference>
<sequence>MEKEQLNQQQRPLFDALRKHKKVEKQSFHVPGHKNGLNWLDEMSEFKQLLAYDQTEVSGLDYLHEPTGVIEASQTLLSDFYKSEKSYYLVNGSTVGNLAMIMASVKRDDLILMTRDAHQSVIHGVELAGATPLFLGQVSDAEGTIKAGIKPADLKAVFKQNSGIKALVMTYPTYYGEIYPLKELIELAKANNCLVLVDEAHGAHFTLGSPFPVSALELGADVVVHSAHKMLPALTQGSYLHIGKGSSIEFQREIEHYLHILQSSSPSYLLMMSLEYARYFLANWTLDDLKQTLAYVTFWENKLEQAGFDVLKTADPLKLNIGKTGYLGEELAVYFEEKGLFPELSTEFFILLTFPLLKAQQPIQLPEVEFAQLESREVAVKKRPIVRYPQMATLALSYEQQKMKAVEFVDLEQAIGCISAVTVTPYPPGIPLILKGEEIKQEQLAVLKAGLAQFNRVVGLKNKNKILVFSH</sequence>
<dbReference type="AlphaFoldDB" id="A0A0R2HZE5"/>
<dbReference type="Gene3D" id="3.90.100.10">
    <property type="entry name" value="Orn/Lys/Arg decarboxylase, C-terminal domain"/>
    <property type="match status" value="1"/>
</dbReference>